<evidence type="ECO:0000256" key="3">
    <source>
        <dbReference type="ARBA" id="ARBA00011589"/>
    </source>
</evidence>
<evidence type="ECO:0000256" key="7">
    <source>
        <dbReference type="ARBA" id="ARBA00023186"/>
    </source>
</evidence>
<dbReference type="InterPro" id="IPR008011">
    <property type="entry name" value="Complex1_LYR_dom"/>
</dbReference>
<dbReference type="PANTHER" id="PTHR46749">
    <property type="entry name" value="COMPLEX III ASSEMBLY FACTOR LYRM7"/>
    <property type="match status" value="1"/>
</dbReference>
<evidence type="ECO:0000256" key="4">
    <source>
        <dbReference type="ARBA" id="ARBA00015108"/>
    </source>
</evidence>
<comment type="function">
    <text evidence="8">Assembly factor required for Rieske Fe-S protein RIP1 incorporation into the cytochrome b-c1 (CIII) complex. Functions as a chaperone, binding to this subunit within the mitochondrial matrix and stabilizing it prior to its translocation and insertion into the late CIII dimeric intermediate within the mitochondrial inner membrane. Modulates the mitochondrial matrix zinc pool.</text>
</comment>
<dbReference type="AlphaFoldDB" id="A0A4P9XW37"/>
<evidence type="ECO:0000256" key="2">
    <source>
        <dbReference type="ARBA" id="ARBA00009949"/>
    </source>
</evidence>
<keyword evidence="12" id="KW-1185">Reference proteome</keyword>
<dbReference type="GO" id="GO:0044183">
    <property type="term" value="F:protein folding chaperone"/>
    <property type="evidence" value="ECO:0007669"/>
    <property type="project" value="TreeGrafter"/>
</dbReference>
<dbReference type="OrthoDB" id="529194at2759"/>
<dbReference type="Proteomes" id="UP000271241">
    <property type="component" value="Unassembled WGS sequence"/>
</dbReference>
<feature type="domain" description="Complex 1 LYR protein" evidence="10">
    <location>
        <begin position="5"/>
        <end position="60"/>
    </location>
</feature>
<protein>
    <recommendedName>
        <fullName evidence="4">Mitochondrial zinc maintenance protein 1, mitochondrial</fullName>
    </recommendedName>
</protein>
<evidence type="ECO:0000313" key="12">
    <source>
        <dbReference type="Proteomes" id="UP000271241"/>
    </source>
</evidence>
<dbReference type="InterPro" id="IPR045298">
    <property type="entry name" value="Complex1_LYR_LYRM7"/>
</dbReference>
<dbReference type="Pfam" id="PF05347">
    <property type="entry name" value="Complex1_LYR"/>
    <property type="match status" value="1"/>
</dbReference>
<comment type="similarity">
    <text evidence="2">Belongs to the complex I LYR family. MZM1 subfamily.</text>
</comment>
<dbReference type="EMBL" id="KZ992449">
    <property type="protein sequence ID" value="RKP10516.1"/>
    <property type="molecule type" value="Genomic_DNA"/>
</dbReference>
<keyword evidence="7" id="KW-0143">Chaperone</keyword>
<dbReference type="GO" id="GO:0005759">
    <property type="term" value="C:mitochondrial matrix"/>
    <property type="evidence" value="ECO:0007669"/>
    <property type="project" value="UniProtKB-SubCell"/>
</dbReference>
<accession>A0A4P9XW37</accession>
<name>A0A4P9XW37_9FUNG</name>
<dbReference type="GO" id="GO:0034551">
    <property type="term" value="P:mitochondrial respiratory chain complex III assembly"/>
    <property type="evidence" value="ECO:0007669"/>
    <property type="project" value="InterPro"/>
</dbReference>
<sequence>MNRTRALGVYRQLLRIQHQRFQGDDIIVKAARDRTRDEFVKLRNETDPEKIEAALTHGREVALLLERNVAQASRVDSQPGVYKLNITQQHEINKNPAVKISDLRKNKQTSCCGGSSK</sequence>
<evidence type="ECO:0000256" key="5">
    <source>
        <dbReference type="ARBA" id="ARBA00022946"/>
    </source>
</evidence>
<keyword evidence="5" id="KW-0809">Transit peptide</keyword>
<dbReference type="InterPro" id="IPR050435">
    <property type="entry name" value="MZM1/LYRM7"/>
</dbReference>
<dbReference type="PANTHER" id="PTHR46749:SF1">
    <property type="entry name" value="COMPLEX III ASSEMBLY FACTOR LYRM7"/>
    <property type="match status" value="1"/>
</dbReference>
<proteinExistence type="inferred from homology"/>
<comment type="subcellular location">
    <subcellularLocation>
        <location evidence="1">Mitochondrion matrix</location>
    </subcellularLocation>
</comment>
<feature type="region of interest" description="Disordered" evidence="9">
    <location>
        <begin position="97"/>
        <end position="117"/>
    </location>
</feature>
<reference evidence="12" key="1">
    <citation type="journal article" date="2018" name="Nat. Microbiol.">
        <title>Leveraging single-cell genomics to expand the fungal tree of life.</title>
        <authorList>
            <person name="Ahrendt S.R."/>
            <person name="Quandt C.A."/>
            <person name="Ciobanu D."/>
            <person name="Clum A."/>
            <person name="Salamov A."/>
            <person name="Andreopoulos B."/>
            <person name="Cheng J.F."/>
            <person name="Woyke T."/>
            <person name="Pelin A."/>
            <person name="Henrissat B."/>
            <person name="Reynolds N.K."/>
            <person name="Benny G.L."/>
            <person name="Smith M.E."/>
            <person name="James T.Y."/>
            <person name="Grigoriev I.V."/>
        </authorList>
    </citation>
    <scope>NUCLEOTIDE SEQUENCE [LARGE SCALE GENOMIC DNA]</scope>
    <source>
        <strain evidence="12">RSA 1356</strain>
    </source>
</reference>
<evidence type="ECO:0000313" key="11">
    <source>
        <dbReference type="EMBL" id="RKP10516.1"/>
    </source>
</evidence>
<gene>
    <name evidence="11" type="ORF">THASP1DRAFT_27700</name>
</gene>
<evidence type="ECO:0000256" key="6">
    <source>
        <dbReference type="ARBA" id="ARBA00023128"/>
    </source>
</evidence>
<evidence type="ECO:0000259" key="10">
    <source>
        <dbReference type="Pfam" id="PF05347"/>
    </source>
</evidence>
<dbReference type="CDD" id="cd20267">
    <property type="entry name" value="Complex1_LYR_LYRM7"/>
    <property type="match status" value="1"/>
</dbReference>
<evidence type="ECO:0000256" key="1">
    <source>
        <dbReference type="ARBA" id="ARBA00004305"/>
    </source>
</evidence>
<feature type="compositionally biased region" description="Polar residues" evidence="9">
    <location>
        <begin position="108"/>
        <end position="117"/>
    </location>
</feature>
<organism evidence="11 12">
    <name type="scientific">Thamnocephalis sphaerospora</name>
    <dbReference type="NCBI Taxonomy" id="78915"/>
    <lineage>
        <taxon>Eukaryota</taxon>
        <taxon>Fungi</taxon>
        <taxon>Fungi incertae sedis</taxon>
        <taxon>Zoopagomycota</taxon>
        <taxon>Zoopagomycotina</taxon>
        <taxon>Zoopagomycetes</taxon>
        <taxon>Zoopagales</taxon>
        <taxon>Sigmoideomycetaceae</taxon>
        <taxon>Thamnocephalis</taxon>
    </lineage>
</organism>
<evidence type="ECO:0000256" key="9">
    <source>
        <dbReference type="SAM" id="MobiDB-lite"/>
    </source>
</evidence>
<keyword evidence="6" id="KW-0496">Mitochondrion</keyword>
<comment type="subunit">
    <text evidence="3">Interacts with RIP1.</text>
</comment>
<evidence type="ECO:0000256" key="8">
    <source>
        <dbReference type="ARBA" id="ARBA00025268"/>
    </source>
</evidence>
<dbReference type="STRING" id="78915.A0A4P9XW37"/>